<dbReference type="SUPFAM" id="SSF51735">
    <property type="entry name" value="NAD(P)-binding Rossmann-fold domains"/>
    <property type="match status" value="1"/>
</dbReference>
<dbReference type="SUPFAM" id="SSF55347">
    <property type="entry name" value="Glyceraldehyde-3-phosphate dehydrogenase-like, C-terminal domain"/>
    <property type="match status" value="1"/>
</dbReference>
<keyword evidence="4" id="KW-1185">Reference proteome</keyword>
<dbReference type="Pfam" id="PF19051">
    <property type="entry name" value="GFO_IDH_MocA_C2"/>
    <property type="match status" value="1"/>
</dbReference>
<dbReference type="InterPro" id="IPR036291">
    <property type="entry name" value="NAD(P)-bd_dom_sf"/>
</dbReference>
<dbReference type="InterPro" id="IPR000683">
    <property type="entry name" value="Gfo/Idh/MocA-like_OxRdtase_N"/>
</dbReference>
<evidence type="ECO:0000259" key="1">
    <source>
        <dbReference type="Pfam" id="PF01408"/>
    </source>
</evidence>
<feature type="domain" description="Gfo/Idh/MocA-like oxidoreductase bacterial type C-terminal" evidence="2">
    <location>
        <begin position="216"/>
        <end position="307"/>
    </location>
</feature>
<feature type="domain" description="Gfo/Idh/MocA-like oxidoreductase N-terminal" evidence="1">
    <location>
        <begin position="44"/>
        <end position="160"/>
    </location>
</feature>
<dbReference type="PROSITE" id="PS51318">
    <property type="entry name" value="TAT"/>
    <property type="match status" value="1"/>
</dbReference>
<dbReference type="KEGG" id="sdyn:Mal52_50300"/>
<dbReference type="Gene3D" id="3.30.360.10">
    <property type="entry name" value="Dihydrodipicolinate Reductase, domain 2"/>
    <property type="match status" value="1"/>
</dbReference>
<accession>A0A517ZVM5</accession>
<dbReference type="GO" id="GO:0000166">
    <property type="term" value="F:nucleotide binding"/>
    <property type="evidence" value="ECO:0007669"/>
    <property type="project" value="InterPro"/>
</dbReference>
<dbReference type="PANTHER" id="PTHR43818:SF10">
    <property type="entry name" value="NADH-DEPENDENT DEHYDROGENASE-RELATED"/>
    <property type="match status" value="1"/>
</dbReference>
<dbReference type="EMBL" id="CP036276">
    <property type="protein sequence ID" value="QDU46509.1"/>
    <property type="molecule type" value="Genomic_DNA"/>
</dbReference>
<dbReference type="InterPro" id="IPR006311">
    <property type="entry name" value="TAT_signal"/>
</dbReference>
<dbReference type="Proteomes" id="UP000319383">
    <property type="component" value="Chromosome"/>
</dbReference>
<dbReference type="PANTHER" id="PTHR43818">
    <property type="entry name" value="BCDNA.GH03377"/>
    <property type="match status" value="1"/>
</dbReference>
<proteinExistence type="predicted"/>
<dbReference type="GO" id="GO:0050112">
    <property type="term" value="F:inositol 2-dehydrogenase (NAD+) activity"/>
    <property type="evidence" value="ECO:0007669"/>
    <property type="project" value="UniProtKB-EC"/>
</dbReference>
<dbReference type="InterPro" id="IPR050463">
    <property type="entry name" value="Gfo/Idh/MocA_oxidrdct_glycsds"/>
</dbReference>
<evidence type="ECO:0000313" key="4">
    <source>
        <dbReference type="Proteomes" id="UP000319383"/>
    </source>
</evidence>
<evidence type="ECO:0000313" key="3">
    <source>
        <dbReference type="EMBL" id="QDU46509.1"/>
    </source>
</evidence>
<dbReference type="InterPro" id="IPR043906">
    <property type="entry name" value="Gfo/Idh/MocA_OxRdtase_bact_C"/>
</dbReference>
<dbReference type="AlphaFoldDB" id="A0A517ZVM5"/>
<dbReference type="Pfam" id="PF01408">
    <property type="entry name" value="GFO_IDH_MocA"/>
    <property type="match status" value="1"/>
</dbReference>
<dbReference type="Gene3D" id="3.40.50.720">
    <property type="entry name" value="NAD(P)-binding Rossmann-like Domain"/>
    <property type="match status" value="1"/>
</dbReference>
<dbReference type="RefSeq" id="WP_145379013.1">
    <property type="nucleotide sequence ID" value="NZ_CP036276.1"/>
</dbReference>
<evidence type="ECO:0000259" key="2">
    <source>
        <dbReference type="Pfam" id="PF19051"/>
    </source>
</evidence>
<reference evidence="3 4" key="1">
    <citation type="submission" date="2019-02" db="EMBL/GenBank/DDBJ databases">
        <title>Deep-cultivation of Planctomycetes and their phenomic and genomic characterization uncovers novel biology.</title>
        <authorList>
            <person name="Wiegand S."/>
            <person name="Jogler M."/>
            <person name="Boedeker C."/>
            <person name="Pinto D."/>
            <person name="Vollmers J."/>
            <person name="Rivas-Marin E."/>
            <person name="Kohn T."/>
            <person name="Peeters S.H."/>
            <person name="Heuer A."/>
            <person name="Rast P."/>
            <person name="Oberbeckmann S."/>
            <person name="Bunk B."/>
            <person name="Jeske O."/>
            <person name="Meyerdierks A."/>
            <person name="Storesund J.E."/>
            <person name="Kallscheuer N."/>
            <person name="Luecker S."/>
            <person name="Lage O.M."/>
            <person name="Pohl T."/>
            <person name="Merkel B.J."/>
            <person name="Hornburger P."/>
            <person name="Mueller R.-W."/>
            <person name="Bruemmer F."/>
            <person name="Labrenz M."/>
            <person name="Spormann A.M."/>
            <person name="Op den Camp H."/>
            <person name="Overmann J."/>
            <person name="Amann R."/>
            <person name="Jetten M.S.M."/>
            <person name="Mascher T."/>
            <person name="Medema M.H."/>
            <person name="Devos D.P."/>
            <person name="Kaster A.-K."/>
            <person name="Ovreas L."/>
            <person name="Rohde M."/>
            <person name="Galperin M.Y."/>
            <person name="Jogler C."/>
        </authorList>
    </citation>
    <scope>NUCLEOTIDE SEQUENCE [LARGE SCALE GENOMIC DNA]</scope>
    <source>
        <strain evidence="3 4">Mal52</strain>
    </source>
</reference>
<keyword evidence="3" id="KW-0560">Oxidoreductase</keyword>
<protein>
    <submittedName>
        <fullName evidence="3">Inositol 2-dehydrogenase</fullName>
        <ecNumber evidence="3">1.1.1.18</ecNumber>
    </submittedName>
</protein>
<gene>
    <name evidence="3" type="primary">iolG_7</name>
    <name evidence="3" type="ORF">Mal52_50300</name>
</gene>
<name>A0A517ZVM5_9PLAN</name>
<sequence>MQDNQQSGSSAVTRRRFLGTALATGAATFAAPAILRARNLNERLNIAIVGSGGRGGANLNGVKSENIVALCDVNENNLNAAAKKHPQAAKFTDFRKIYEDPNKFDAVVVSTCEHTHAFATLPALQLGKHVYCEKPLTYNIAEARKIREAAGRANVATQMGTQIHAGDNYRRVVELIQTGAIGDVSEVHVWVSRAWGRHDSLEAGQEAGDPYAIAERPLTTEEVPTGLNWDLWLGPAPKRDFHSTYFPGPKWYRWWDFGNGTMSDLGSHWIDLPFWALNLDHPLTIEASGPQPHPEIAPASMQAVYEYGARGDLPPVRVSWYQGTYKPQMWHEEQIPRWSSGVLFVGDKGMLLSDYGKHVLLPEEQFAGFTPPEQSIPKSRGHYGEWIHACKTGEPTTCNFEYAGWLTEANHLGNVAFRTGKKLQWDAENMRATNAPEAERYIHRDYRKGWSLT</sequence>
<organism evidence="3 4">
    <name type="scientific">Symmachiella dynata</name>
    <dbReference type="NCBI Taxonomy" id="2527995"/>
    <lineage>
        <taxon>Bacteria</taxon>
        <taxon>Pseudomonadati</taxon>
        <taxon>Planctomycetota</taxon>
        <taxon>Planctomycetia</taxon>
        <taxon>Planctomycetales</taxon>
        <taxon>Planctomycetaceae</taxon>
        <taxon>Symmachiella</taxon>
    </lineage>
</organism>
<dbReference type="EC" id="1.1.1.18" evidence="3"/>